<proteinExistence type="inferred from homology"/>
<organism evidence="10 11">
    <name type="scientific">Achromobacter xylosoxidans (strain A8)</name>
    <dbReference type="NCBI Taxonomy" id="762376"/>
    <lineage>
        <taxon>Bacteria</taxon>
        <taxon>Pseudomonadati</taxon>
        <taxon>Pseudomonadota</taxon>
        <taxon>Betaproteobacteria</taxon>
        <taxon>Burkholderiales</taxon>
        <taxon>Alcaligenaceae</taxon>
        <taxon>Achromobacter</taxon>
    </lineage>
</organism>
<feature type="transmembrane region" description="Helical" evidence="8">
    <location>
        <begin position="157"/>
        <end position="181"/>
    </location>
</feature>
<feature type="transmembrane region" description="Helical" evidence="8">
    <location>
        <begin position="124"/>
        <end position="145"/>
    </location>
</feature>
<dbReference type="InterPro" id="IPR001958">
    <property type="entry name" value="Tet-R_TetA/multi-R_MdtG-like"/>
</dbReference>
<evidence type="ECO:0000259" key="9">
    <source>
        <dbReference type="PROSITE" id="PS50850"/>
    </source>
</evidence>
<dbReference type="PROSITE" id="PS00216">
    <property type="entry name" value="SUGAR_TRANSPORT_1"/>
    <property type="match status" value="1"/>
</dbReference>
<keyword evidence="7 8" id="KW-0472">Membrane</keyword>
<feature type="transmembrane region" description="Helical" evidence="8">
    <location>
        <begin position="227"/>
        <end position="249"/>
    </location>
</feature>
<dbReference type="PANTHER" id="PTHR23507:SF1">
    <property type="entry name" value="FI18259P1-RELATED"/>
    <property type="match status" value="1"/>
</dbReference>
<dbReference type="PRINTS" id="PR01035">
    <property type="entry name" value="TCRTETA"/>
</dbReference>
<comment type="subcellular location">
    <subcellularLocation>
        <location evidence="3">Cell membrane</location>
    </subcellularLocation>
    <subcellularLocation>
        <location evidence="2">Membrane</location>
        <topology evidence="2">Multi-pass membrane protein</topology>
    </subcellularLocation>
</comment>
<evidence type="ECO:0000313" key="10">
    <source>
        <dbReference type="EMBL" id="ADP16947.1"/>
    </source>
</evidence>
<dbReference type="GO" id="GO:0016020">
    <property type="term" value="C:membrane"/>
    <property type="evidence" value="ECO:0007669"/>
    <property type="project" value="UniProtKB-SubCell"/>
</dbReference>
<feature type="transmembrane region" description="Helical" evidence="8">
    <location>
        <begin position="303"/>
        <end position="321"/>
    </location>
</feature>
<dbReference type="InterPro" id="IPR036259">
    <property type="entry name" value="MFS_trans_sf"/>
</dbReference>
<evidence type="ECO:0000256" key="3">
    <source>
        <dbReference type="ARBA" id="ARBA00004236"/>
    </source>
</evidence>
<reference evidence="10 11" key="1">
    <citation type="journal article" date="2011" name="J. Bacteriol.">
        <title>Complete genome sequence of the haloaromatic acid-degrading bacterium Achromobacter xylosoxidans A8.</title>
        <authorList>
            <person name="Strnad H."/>
            <person name="Ridl J."/>
            <person name="Paces J."/>
            <person name="Kolar M."/>
            <person name="Vlcek C."/>
            <person name="Paces V."/>
        </authorList>
    </citation>
    <scope>NUCLEOTIDE SEQUENCE [LARGE SCALE GENOMIC DNA]</scope>
    <source>
        <strain evidence="10 11">A8</strain>
    </source>
</reference>
<dbReference type="InterPro" id="IPR011701">
    <property type="entry name" value="MFS"/>
</dbReference>
<evidence type="ECO:0000313" key="11">
    <source>
        <dbReference type="Proteomes" id="UP000006876"/>
    </source>
</evidence>
<evidence type="ECO:0000256" key="2">
    <source>
        <dbReference type="ARBA" id="ARBA00004141"/>
    </source>
</evidence>
<feature type="transmembrane region" description="Helical" evidence="8">
    <location>
        <begin position="68"/>
        <end position="87"/>
    </location>
</feature>
<sequence length="418" mass="43761">MPKNLSTINKYESAHEIHTPTRRPDVRAGHALVILSTVALDAVGIGLVMPVLPGLLRGLVHSEEIAGHYGALLAAYALMQFLCAPALGALSDRYGRRPILLLSLAGAAIDYLIMATAPTLLVLYLGRLVAGITGATGAVAGACIADLTKEGERARYFGLMSACFGVGMIAGPVIGGLLGGISPQLPFLAAAILNGLNFLMGCFLLPESHRGERRPLSLKALMPASSFLWARGKTAVIALMAVFFVMQFVGQVPATLWVIYGEDRYQWDAATVGLSLAAFGALHALVQALATGPATARLGEKRTLLLGMAADALGYVLLAFATRGWMAFPIMVLLASGGIGMPALQAMLSARVEQERQGQLQGALAALSSLSAIVGPLAITALYAATLNVWKGWAWIAGAGLYFACLPALRRRASQGKS</sequence>
<dbReference type="NCBIfam" id="NF012174">
    <property type="entry name" value="tet_MFS_A_B_C_D"/>
    <property type="match status" value="1"/>
</dbReference>
<dbReference type="AlphaFoldDB" id="E3HLA0"/>
<accession>E3HLA0</accession>
<evidence type="ECO:0000256" key="8">
    <source>
        <dbReference type="SAM" id="Phobius"/>
    </source>
</evidence>
<dbReference type="eggNOG" id="COG2814">
    <property type="taxonomic scope" value="Bacteria"/>
</dbReference>
<comment type="similarity">
    <text evidence="4">Belongs to the major facilitator superfamily. TCR/Tet family.</text>
</comment>
<dbReference type="Proteomes" id="UP000006876">
    <property type="component" value="Chromosome"/>
</dbReference>
<feature type="transmembrane region" description="Helical" evidence="8">
    <location>
        <begin position="327"/>
        <end position="350"/>
    </location>
</feature>
<dbReference type="SUPFAM" id="SSF103473">
    <property type="entry name" value="MFS general substrate transporter"/>
    <property type="match status" value="1"/>
</dbReference>
<dbReference type="KEGG" id="axy:AXYL_03627"/>
<name>E3HLA0_ACHXA</name>
<protein>
    <submittedName>
        <fullName evidence="10">Tetracycline resistance protein, class A</fullName>
    </submittedName>
</protein>
<dbReference type="InterPro" id="IPR020846">
    <property type="entry name" value="MFS_dom"/>
</dbReference>
<feature type="transmembrane region" description="Helical" evidence="8">
    <location>
        <begin position="32"/>
        <end position="56"/>
    </location>
</feature>
<dbReference type="Gene3D" id="1.20.1250.20">
    <property type="entry name" value="MFS general substrate transporter like domains"/>
    <property type="match status" value="1"/>
</dbReference>
<dbReference type="STRING" id="762376.AXYL_03627"/>
<evidence type="ECO:0000256" key="1">
    <source>
        <dbReference type="ARBA" id="ARBA00003279"/>
    </source>
</evidence>
<dbReference type="PANTHER" id="PTHR23507">
    <property type="entry name" value="ZGC:174356"/>
    <property type="match status" value="1"/>
</dbReference>
<feature type="transmembrane region" description="Helical" evidence="8">
    <location>
        <begin position="269"/>
        <end position="291"/>
    </location>
</feature>
<evidence type="ECO:0000256" key="7">
    <source>
        <dbReference type="ARBA" id="ARBA00023136"/>
    </source>
</evidence>
<feature type="transmembrane region" description="Helical" evidence="8">
    <location>
        <begin position="392"/>
        <end position="409"/>
    </location>
</feature>
<dbReference type="HOGENOM" id="CLU_001265_10_11_4"/>
<dbReference type="CDD" id="cd17388">
    <property type="entry name" value="MFS_TetA"/>
    <property type="match status" value="1"/>
</dbReference>
<gene>
    <name evidence="10" type="ordered locus">AXYL_03627</name>
</gene>
<comment type="function">
    <text evidence="1">Resistance to tetracycline by an active tetracycline efflux. This is an energy-dependent process that decreases the accumulation of the antibiotic in whole cells. This protein functions as a metal-tetracycline/H(+) antiporter.</text>
</comment>
<evidence type="ECO:0000256" key="5">
    <source>
        <dbReference type="ARBA" id="ARBA00022692"/>
    </source>
</evidence>
<dbReference type="InterPro" id="IPR005829">
    <property type="entry name" value="Sugar_transporter_CS"/>
</dbReference>
<dbReference type="GO" id="GO:0022857">
    <property type="term" value="F:transmembrane transporter activity"/>
    <property type="evidence" value="ECO:0007669"/>
    <property type="project" value="InterPro"/>
</dbReference>
<feature type="domain" description="Major facilitator superfamily (MFS) profile" evidence="9">
    <location>
        <begin position="30"/>
        <end position="412"/>
    </location>
</feature>
<feature type="transmembrane region" description="Helical" evidence="8">
    <location>
        <begin position="187"/>
        <end position="206"/>
    </location>
</feature>
<keyword evidence="6 8" id="KW-1133">Transmembrane helix</keyword>
<keyword evidence="5 8" id="KW-0812">Transmembrane</keyword>
<feature type="transmembrane region" description="Helical" evidence="8">
    <location>
        <begin position="362"/>
        <end position="386"/>
    </location>
</feature>
<dbReference type="Pfam" id="PF07690">
    <property type="entry name" value="MFS_1"/>
    <property type="match status" value="1"/>
</dbReference>
<evidence type="ECO:0000256" key="6">
    <source>
        <dbReference type="ARBA" id="ARBA00022989"/>
    </source>
</evidence>
<dbReference type="PROSITE" id="PS50850">
    <property type="entry name" value="MFS"/>
    <property type="match status" value="1"/>
</dbReference>
<evidence type="ECO:0000256" key="4">
    <source>
        <dbReference type="ARBA" id="ARBA00007520"/>
    </source>
</evidence>
<dbReference type="EMBL" id="CP002287">
    <property type="protein sequence ID" value="ADP16947.1"/>
    <property type="molecule type" value="Genomic_DNA"/>
</dbReference>
<feature type="transmembrane region" description="Helical" evidence="8">
    <location>
        <begin position="99"/>
        <end position="118"/>
    </location>
</feature>